<dbReference type="AlphaFoldDB" id="A0ABC8L3V7"/>
<comment type="caution">
    <text evidence="1">The sequence shown here is derived from an EMBL/GenBank/DDBJ whole genome shotgun (WGS) entry which is preliminary data.</text>
</comment>
<gene>
    <name evidence="1" type="ORF">ERUC_LOCUS31070</name>
</gene>
<evidence type="ECO:0000313" key="1">
    <source>
        <dbReference type="EMBL" id="CAH8369074.1"/>
    </source>
</evidence>
<keyword evidence="2" id="KW-1185">Reference proteome</keyword>
<evidence type="ECO:0000313" key="2">
    <source>
        <dbReference type="Proteomes" id="UP001642260"/>
    </source>
</evidence>
<accession>A0ABC8L3V7</accession>
<dbReference type="Proteomes" id="UP001642260">
    <property type="component" value="Unassembled WGS sequence"/>
</dbReference>
<protein>
    <submittedName>
        <fullName evidence="1">Uncharacterized protein</fullName>
    </submittedName>
</protein>
<proteinExistence type="predicted"/>
<dbReference type="EMBL" id="CAKOAT010417376">
    <property type="protein sequence ID" value="CAH8369074.1"/>
    <property type="molecule type" value="Genomic_DNA"/>
</dbReference>
<sequence>MDGKLVGREGIVVGNEGKLGIENGAVEVGRVGCGNVDGNGGIEVGRVGRVGFGNVDGNGGIEVGMVGRVGCGKVDGNGGSPVVGIGIFGI</sequence>
<reference evidence="1 2" key="1">
    <citation type="submission" date="2022-03" db="EMBL/GenBank/DDBJ databases">
        <authorList>
            <person name="Macdonald S."/>
            <person name="Ahmed S."/>
            <person name="Newling K."/>
        </authorList>
    </citation>
    <scope>NUCLEOTIDE SEQUENCE [LARGE SCALE GENOMIC DNA]</scope>
</reference>
<name>A0ABC8L3V7_ERUVS</name>
<organism evidence="1 2">
    <name type="scientific">Eruca vesicaria subsp. sativa</name>
    <name type="common">Garden rocket</name>
    <name type="synonym">Eruca sativa</name>
    <dbReference type="NCBI Taxonomy" id="29727"/>
    <lineage>
        <taxon>Eukaryota</taxon>
        <taxon>Viridiplantae</taxon>
        <taxon>Streptophyta</taxon>
        <taxon>Embryophyta</taxon>
        <taxon>Tracheophyta</taxon>
        <taxon>Spermatophyta</taxon>
        <taxon>Magnoliopsida</taxon>
        <taxon>eudicotyledons</taxon>
        <taxon>Gunneridae</taxon>
        <taxon>Pentapetalae</taxon>
        <taxon>rosids</taxon>
        <taxon>malvids</taxon>
        <taxon>Brassicales</taxon>
        <taxon>Brassicaceae</taxon>
        <taxon>Brassiceae</taxon>
        <taxon>Eruca</taxon>
    </lineage>
</organism>